<accession>A0A2N0NPQ0</accession>
<evidence type="ECO:0000256" key="1">
    <source>
        <dbReference type="SAM" id="MobiDB-lite"/>
    </source>
</evidence>
<dbReference type="EMBL" id="LLXJ01003811">
    <property type="protein sequence ID" value="PKB96543.1"/>
    <property type="molecule type" value="Genomic_DNA"/>
</dbReference>
<feature type="region of interest" description="Disordered" evidence="1">
    <location>
        <begin position="1"/>
        <end position="27"/>
    </location>
</feature>
<gene>
    <name evidence="2" type="ORF">RhiirA5_434653</name>
</gene>
<evidence type="ECO:0000313" key="3">
    <source>
        <dbReference type="Proteomes" id="UP000232722"/>
    </source>
</evidence>
<evidence type="ECO:0000313" key="2">
    <source>
        <dbReference type="EMBL" id="PKB96543.1"/>
    </source>
</evidence>
<feature type="compositionally biased region" description="Basic and acidic residues" evidence="1">
    <location>
        <begin position="13"/>
        <end position="27"/>
    </location>
</feature>
<protein>
    <submittedName>
        <fullName evidence="2">Uncharacterized protein</fullName>
    </submittedName>
</protein>
<sequence>MEYENPEDNPMVESDKDEPILYSDEDRKENVEENKIVKDFCFYLQKNKA</sequence>
<dbReference type="AlphaFoldDB" id="A0A2N0NPQ0"/>
<name>A0A2N0NPQ0_9GLOM</name>
<reference evidence="2 3" key="2">
    <citation type="submission" date="2017-09" db="EMBL/GenBank/DDBJ databases">
        <title>Extensive intraspecific genome diversity in a model arbuscular mycorrhizal fungus.</title>
        <authorList>
            <person name="Chen E.C."/>
            <person name="Morin E."/>
            <person name="Beaudet D."/>
            <person name="Noel J."/>
            <person name="Ndikumana S."/>
            <person name="Charron P."/>
            <person name="St-Onge C."/>
            <person name="Giorgi J."/>
            <person name="Grigoriev I.V."/>
            <person name="Roux C."/>
            <person name="Martin F.M."/>
            <person name="Corradi N."/>
        </authorList>
    </citation>
    <scope>NUCLEOTIDE SEQUENCE [LARGE SCALE GENOMIC DNA]</scope>
    <source>
        <strain evidence="2 3">A5</strain>
    </source>
</reference>
<proteinExistence type="predicted"/>
<organism evidence="2 3">
    <name type="scientific">Rhizophagus irregularis</name>
    <dbReference type="NCBI Taxonomy" id="588596"/>
    <lineage>
        <taxon>Eukaryota</taxon>
        <taxon>Fungi</taxon>
        <taxon>Fungi incertae sedis</taxon>
        <taxon>Mucoromycota</taxon>
        <taxon>Glomeromycotina</taxon>
        <taxon>Glomeromycetes</taxon>
        <taxon>Glomerales</taxon>
        <taxon>Glomeraceae</taxon>
        <taxon>Rhizophagus</taxon>
    </lineage>
</organism>
<reference evidence="2 3" key="1">
    <citation type="submission" date="2016-04" db="EMBL/GenBank/DDBJ databases">
        <title>Genome analyses suggest a sexual origin of heterokaryosis in a supposedly ancient asexual fungus.</title>
        <authorList>
            <person name="Ropars J."/>
            <person name="Sedzielewska K."/>
            <person name="Noel J."/>
            <person name="Charron P."/>
            <person name="Farinelli L."/>
            <person name="Marton T."/>
            <person name="Kruger M."/>
            <person name="Pelin A."/>
            <person name="Brachmann A."/>
            <person name="Corradi N."/>
        </authorList>
    </citation>
    <scope>NUCLEOTIDE SEQUENCE [LARGE SCALE GENOMIC DNA]</scope>
    <source>
        <strain evidence="2 3">A5</strain>
    </source>
</reference>
<comment type="caution">
    <text evidence="2">The sequence shown here is derived from an EMBL/GenBank/DDBJ whole genome shotgun (WGS) entry which is preliminary data.</text>
</comment>
<dbReference type="Proteomes" id="UP000232722">
    <property type="component" value="Unassembled WGS sequence"/>
</dbReference>